<accession>A0A1I5QM57</accession>
<evidence type="ECO:0000256" key="3">
    <source>
        <dbReference type="ARBA" id="ARBA00022692"/>
    </source>
</evidence>
<keyword evidence="8" id="KW-1185">Reference proteome</keyword>
<reference evidence="7 8" key="1">
    <citation type="submission" date="2016-10" db="EMBL/GenBank/DDBJ databases">
        <authorList>
            <person name="de Groot N.N."/>
        </authorList>
    </citation>
    <scope>NUCLEOTIDE SEQUENCE [LARGE SCALE GENOMIC DNA]</scope>
    <source>
        <strain evidence="7 8">DSM 19547</strain>
    </source>
</reference>
<dbReference type="GO" id="GO:0015171">
    <property type="term" value="F:amino acid transmembrane transporter activity"/>
    <property type="evidence" value="ECO:0007669"/>
    <property type="project" value="TreeGrafter"/>
</dbReference>
<keyword evidence="3 6" id="KW-0812">Transmembrane</keyword>
<evidence type="ECO:0000313" key="7">
    <source>
        <dbReference type="EMBL" id="SFP46956.1"/>
    </source>
</evidence>
<comment type="subcellular location">
    <subcellularLocation>
        <location evidence="1">Cell membrane</location>
        <topology evidence="1">Multi-pass membrane protein</topology>
    </subcellularLocation>
</comment>
<dbReference type="EMBL" id="FOXA01000007">
    <property type="protein sequence ID" value="SFP46956.1"/>
    <property type="molecule type" value="Genomic_DNA"/>
</dbReference>
<organism evidence="7 8">
    <name type="scientific">Tranquillimonas alkanivorans</name>
    <dbReference type="NCBI Taxonomy" id="441119"/>
    <lineage>
        <taxon>Bacteria</taxon>
        <taxon>Pseudomonadati</taxon>
        <taxon>Pseudomonadota</taxon>
        <taxon>Alphaproteobacteria</taxon>
        <taxon>Rhodobacterales</taxon>
        <taxon>Roseobacteraceae</taxon>
        <taxon>Tranquillimonas</taxon>
    </lineage>
</organism>
<dbReference type="PANTHER" id="PTHR30086:SF20">
    <property type="entry name" value="ARGININE EXPORTER PROTEIN ARGO-RELATED"/>
    <property type="match status" value="1"/>
</dbReference>
<name>A0A1I5QM57_9RHOB</name>
<gene>
    <name evidence="7" type="ORF">SAMN04488047_1075</name>
</gene>
<proteinExistence type="predicted"/>
<dbReference type="Pfam" id="PF01810">
    <property type="entry name" value="LysE"/>
    <property type="match status" value="1"/>
</dbReference>
<dbReference type="AlphaFoldDB" id="A0A1I5QM57"/>
<evidence type="ECO:0000256" key="4">
    <source>
        <dbReference type="ARBA" id="ARBA00022989"/>
    </source>
</evidence>
<sequence>MTDILTLVGVVLLAQVSPGPNSFAVASVTLGSGRTSGLATSAGIATGALIWAAFFSLGVGTFIATSPSVVHALRLVGGFFLMAFGLRALWRARRIRDRAATSPRVLTPRRAYTAGLAVVMANPKAALLWVSVTALLASLGLGRLALIATGAAVAASGFVIYGAHALLFSTARAERVYRDRAPLIEFVIGLAFLGFGATLFAATLLGAGG</sequence>
<dbReference type="STRING" id="441119.SAMN04488047_1075"/>
<evidence type="ECO:0000256" key="1">
    <source>
        <dbReference type="ARBA" id="ARBA00004651"/>
    </source>
</evidence>
<protein>
    <submittedName>
        <fullName evidence="7">Threonine/homoserine/homoserine lactone efflux protein</fullName>
    </submittedName>
</protein>
<dbReference type="GO" id="GO:0005886">
    <property type="term" value="C:plasma membrane"/>
    <property type="evidence" value="ECO:0007669"/>
    <property type="project" value="UniProtKB-SubCell"/>
</dbReference>
<evidence type="ECO:0000256" key="2">
    <source>
        <dbReference type="ARBA" id="ARBA00022475"/>
    </source>
</evidence>
<dbReference type="Proteomes" id="UP000199356">
    <property type="component" value="Unassembled WGS sequence"/>
</dbReference>
<feature type="transmembrane region" description="Helical" evidence="6">
    <location>
        <begin position="144"/>
        <end position="163"/>
    </location>
</feature>
<evidence type="ECO:0000256" key="6">
    <source>
        <dbReference type="SAM" id="Phobius"/>
    </source>
</evidence>
<feature type="transmembrane region" description="Helical" evidence="6">
    <location>
        <begin position="72"/>
        <end position="90"/>
    </location>
</feature>
<dbReference type="PANTHER" id="PTHR30086">
    <property type="entry name" value="ARGININE EXPORTER PROTEIN ARGO"/>
    <property type="match status" value="1"/>
</dbReference>
<evidence type="ECO:0000256" key="5">
    <source>
        <dbReference type="ARBA" id="ARBA00023136"/>
    </source>
</evidence>
<evidence type="ECO:0000313" key="8">
    <source>
        <dbReference type="Proteomes" id="UP000199356"/>
    </source>
</evidence>
<dbReference type="RefSeq" id="WP_177215123.1">
    <property type="nucleotide sequence ID" value="NZ_FOXA01000007.1"/>
</dbReference>
<keyword evidence="4 6" id="KW-1133">Transmembrane helix</keyword>
<dbReference type="InterPro" id="IPR001123">
    <property type="entry name" value="LeuE-type"/>
</dbReference>
<feature type="transmembrane region" description="Helical" evidence="6">
    <location>
        <begin position="183"/>
        <end position="207"/>
    </location>
</feature>
<keyword evidence="5 6" id="KW-0472">Membrane</keyword>
<keyword evidence="2" id="KW-1003">Cell membrane</keyword>
<feature type="transmembrane region" description="Helical" evidence="6">
    <location>
        <begin position="42"/>
        <end position="65"/>
    </location>
</feature>
<feature type="transmembrane region" description="Helical" evidence="6">
    <location>
        <begin position="110"/>
        <end position="137"/>
    </location>
</feature>